<dbReference type="AlphaFoldDB" id="A0A5M6J252"/>
<dbReference type="GO" id="GO:0006351">
    <property type="term" value="P:DNA-templated transcription"/>
    <property type="evidence" value="ECO:0007669"/>
    <property type="project" value="TreeGrafter"/>
</dbReference>
<evidence type="ECO:0000313" key="7">
    <source>
        <dbReference type="Proteomes" id="UP000325255"/>
    </source>
</evidence>
<keyword evidence="2" id="KW-0805">Transcription regulation</keyword>
<evidence type="ECO:0000256" key="3">
    <source>
        <dbReference type="ARBA" id="ARBA00023125"/>
    </source>
</evidence>
<dbReference type="PANTHER" id="PTHR30537:SF3">
    <property type="entry name" value="TRANSCRIPTIONAL REGULATORY PROTEIN"/>
    <property type="match status" value="1"/>
</dbReference>
<evidence type="ECO:0000256" key="4">
    <source>
        <dbReference type="ARBA" id="ARBA00023163"/>
    </source>
</evidence>
<dbReference type="InterPro" id="IPR005119">
    <property type="entry name" value="LysR_subst-bd"/>
</dbReference>
<accession>A0A5M6J252</accession>
<dbReference type="Gene3D" id="3.40.190.290">
    <property type="match status" value="1"/>
</dbReference>
<dbReference type="OrthoDB" id="7333438at2"/>
<dbReference type="InterPro" id="IPR036388">
    <property type="entry name" value="WH-like_DNA-bd_sf"/>
</dbReference>
<dbReference type="RefSeq" id="WP_150038314.1">
    <property type="nucleotide sequence ID" value="NZ_OW485601.1"/>
</dbReference>
<organism evidence="6 7">
    <name type="scientific">Rhodovastum atsumiense</name>
    <dbReference type="NCBI Taxonomy" id="504468"/>
    <lineage>
        <taxon>Bacteria</taxon>
        <taxon>Pseudomonadati</taxon>
        <taxon>Pseudomonadota</taxon>
        <taxon>Alphaproteobacteria</taxon>
        <taxon>Acetobacterales</taxon>
        <taxon>Acetobacteraceae</taxon>
        <taxon>Rhodovastum</taxon>
    </lineage>
</organism>
<comment type="caution">
    <text evidence="6">The sequence shown here is derived from an EMBL/GenBank/DDBJ whole genome shotgun (WGS) entry which is preliminary data.</text>
</comment>
<dbReference type="Proteomes" id="UP000325255">
    <property type="component" value="Unassembled WGS sequence"/>
</dbReference>
<name>A0A5M6J252_9PROT</name>
<dbReference type="Gene3D" id="1.10.10.10">
    <property type="entry name" value="Winged helix-like DNA-binding domain superfamily/Winged helix DNA-binding domain"/>
    <property type="match status" value="1"/>
</dbReference>
<keyword evidence="4" id="KW-0804">Transcription</keyword>
<keyword evidence="7" id="KW-1185">Reference proteome</keyword>
<dbReference type="InterPro" id="IPR036390">
    <property type="entry name" value="WH_DNA-bd_sf"/>
</dbReference>
<dbReference type="Pfam" id="PF03466">
    <property type="entry name" value="LysR_substrate"/>
    <property type="match status" value="1"/>
</dbReference>
<dbReference type="SUPFAM" id="SSF53850">
    <property type="entry name" value="Periplasmic binding protein-like II"/>
    <property type="match status" value="1"/>
</dbReference>
<reference evidence="6 7" key="1">
    <citation type="submission" date="2019-09" db="EMBL/GenBank/DDBJ databases">
        <title>Genome sequence of Rhodovastum atsumiense, a diverse member of the Acetobacteraceae family of non-sulfur purple photosynthetic bacteria.</title>
        <authorList>
            <person name="Meyer T."/>
            <person name="Kyndt J."/>
        </authorList>
    </citation>
    <scope>NUCLEOTIDE SEQUENCE [LARGE SCALE GENOMIC DNA]</scope>
    <source>
        <strain evidence="6 7">DSM 21279</strain>
    </source>
</reference>
<dbReference type="PRINTS" id="PR00039">
    <property type="entry name" value="HTHLYSR"/>
</dbReference>
<dbReference type="EMBL" id="VWPK01000001">
    <property type="protein sequence ID" value="KAA5614611.1"/>
    <property type="molecule type" value="Genomic_DNA"/>
</dbReference>
<protein>
    <submittedName>
        <fullName evidence="6">LysR family transcriptional regulator</fullName>
    </submittedName>
</protein>
<keyword evidence="3" id="KW-0238">DNA-binding</keyword>
<dbReference type="SUPFAM" id="SSF46785">
    <property type="entry name" value="Winged helix' DNA-binding domain"/>
    <property type="match status" value="1"/>
</dbReference>
<dbReference type="Pfam" id="PF00126">
    <property type="entry name" value="HTH_1"/>
    <property type="match status" value="1"/>
</dbReference>
<dbReference type="GO" id="GO:0043565">
    <property type="term" value="F:sequence-specific DNA binding"/>
    <property type="evidence" value="ECO:0007669"/>
    <property type="project" value="TreeGrafter"/>
</dbReference>
<dbReference type="InterPro" id="IPR058163">
    <property type="entry name" value="LysR-type_TF_proteobact-type"/>
</dbReference>
<evidence type="ECO:0000259" key="5">
    <source>
        <dbReference type="PROSITE" id="PS50931"/>
    </source>
</evidence>
<evidence type="ECO:0000313" key="6">
    <source>
        <dbReference type="EMBL" id="KAA5614611.1"/>
    </source>
</evidence>
<gene>
    <name evidence="6" type="ORF">F1189_00320</name>
</gene>
<comment type="similarity">
    <text evidence="1">Belongs to the LysR transcriptional regulatory family.</text>
</comment>
<dbReference type="InterPro" id="IPR000847">
    <property type="entry name" value="LysR_HTH_N"/>
</dbReference>
<dbReference type="PANTHER" id="PTHR30537">
    <property type="entry name" value="HTH-TYPE TRANSCRIPTIONAL REGULATOR"/>
    <property type="match status" value="1"/>
</dbReference>
<feature type="domain" description="HTH lysR-type" evidence="5">
    <location>
        <begin position="22"/>
        <end position="79"/>
    </location>
</feature>
<dbReference type="PROSITE" id="PS50931">
    <property type="entry name" value="HTH_LYSR"/>
    <property type="match status" value="1"/>
</dbReference>
<proteinExistence type="inferred from homology"/>
<dbReference type="GO" id="GO:0003700">
    <property type="term" value="F:DNA-binding transcription factor activity"/>
    <property type="evidence" value="ECO:0007669"/>
    <property type="project" value="InterPro"/>
</dbReference>
<evidence type="ECO:0000256" key="1">
    <source>
        <dbReference type="ARBA" id="ARBA00009437"/>
    </source>
</evidence>
<sequence>MFDKAHHSAGQNRRLGFMVSLVDWDDLRFFLAVARSGSFSVAARSLRVTQSTVGRRIASLEAAMGARLLHRTTEGYVPTEAGEAILSHVERVEAETLALVRAVQGYDSRLEGNVRVAAPDFVASRLLVPAFSALNLRFPKISIELLQSGAWQGFSAKECDLSIRAGRFEQPDLVVRLLGRLSFRLYASAGYLAAHGHPNFDDACEGHRLIVGDTMSGPTEAAWLQAMTGRATIALKAASFETLLGAVASGYGIAALPRFVAESTIYPALVRLTPPTPAPHVELWLGVHRETRSSARVRQVIDAAAKAIAAQERLLNPPDIGLVSPVSEVVSHVALRASA</sequence>
<evidence type="ECO:0000256" key="2">
    <source>
        <dbReference type="ARBA" id="ARBA00023015"/>
    </source>
</evidence>
<dbReference type="FunFam" id="1.10.10.10:FF:000001">
    <property type="entry name" value="LysR family transcriptional regulator"/>
    <property type="match status" value="1"/>
</dbReference>